<name>A0A855UBR0_ENTFL</name>
<keyword evidence="1" id="KW-1133">Transmembrane helix</keyword>
<feature type="transmembrane region" description="Helical" evidence="1">
    <location>
        <begin position="21"/>
        <end position="41"/>
    </location>
</feature>
<evidence type="ECO:0000256" key="1">
    <source>
        <dbReference type="SAM" id="Phobius"/>
    </source>
</evidence>
<comment type="caution">
    <text evidence="2">The sequence shown here is derived from an EMBL/GenBank/DDBJ whole genome shotgun (WGS) entry which is preliminary data.</text>
</comment>
<dbReference type="RefSeq" id="WP_010715707.1">
    <property type="nucleotide sequence ID" value="NZ_CABGSX010000006.1"/>
</dbReference>
<sequence>MDKLAKNQFILLLIRTILLQGTKLVFLLSLGIAAFHGWQYLGSTIYFSVKDTKGNLTKPEMFSHAFPTISMIFFLGIFAYMISLKINNDEAFDVLIEKTSKKMFSLYMIGGLIGLGILPGNQFGQQMETIVIAMIMYLFIRRIVELENEKLRKSIFPLYKTNGAFEETAWRLNSEWYRYLKPVRLKCEKKETEQQFLPDVGSEWGGEVTQKQLLVVYRIRYTPFYFKVNQEQLFPQAVAQTSVFRDGVRK</sequence>
<feature type="transmembrane region" description="Helical" evidence="1">
    <location>
        <begin position="126"/>
        <end position="144"/>
    </location>
</feature>
<keyword evidence="1" id="KW-0472">Membrane</keyword>
<evidence type="ECO:0000313" key="2">
    <source>
        <dbReference type="EMBL" id="PTN72716.1"/>
    </source>
</evidence>
<dbReference type="EMBL" id="PZZH01000003">
    <property type="protein sequence ID" value="PTN72716.1"/>
    <property type="molecule type" value="Genomic_DNA"/>
</dbReference>
<feature type="transmembrane region" description="Helical" evidence="1">
    <location>
        <begin position="61"/>
        <end position="82"/>
    </location>
</feature>
<dbReference type="AlphaFoldDB" id="A0A855UBR0"/>
<evidence type="ECO:0000313" key="3">
    <source>
        <dbReference type="Proteomes" id="UP000244140"/>
    </source>
</evidence>
<organism evidence="2 3">
    <name type="scientific">Enterococcus faecalis</name>
    <name type="common">Streptococcus faecalis</name>
    <dbReference type="NCBI Taxonomy" id="1351"/>
    <lineage>
        <taxon>Bacteria</taxon>
        <taxon>Bacillati</taxon>
        <taxon>Bacillota</taxon>
        <taxon>Bacilli</taxon>
        <taxon>Lactobacillales</taxon>
        <taxon>Enterococcaceae</taxon>
        <taxon>Enterococcus</taxon>
    </lineage>
</organism>
<gene>
    <name evidence="2" type="ORF">DAI13_17325</name>
</gene>
<proteinExistence type="predicted"/>
<feature type="transmembrane region" description="Helical" evidence="1">
    <location>
        <begin position="103"/>
        <end position="120"/>
    </location>
</feature>
<keyword evidence="1" id="KW-0812">Transmembrane</keyword>
<dbReference type="Proteomes" id="UP000244140">
    <property type="component" value="Unassembled WGS sequence"/>
</dbReference>
<accession>A0A855UBR0</accession>
<protein>
    <submittedName>
        <fullName evidence="2">Uncharacterized protein</fullName>
    </submittedName>
</protein>
<reference evidence="2 3" key="1">
    <citation type="submission" date="2018-04" db="EMBL/GenBank/DDBJ databases">
        <authorList>
            <person name="Van Tyne D."/>
        </authorList>
    </citation>
    <scope>NUCLEOTIDE SEQUENCE [LARGE SCALE GENOMIC DNA]</scope>
    <source>
        <strain evidence="2 3">B2535</strain>
    </source>
</reference>